<dbReference type="InterPro" id="IPR008638">
    <property type="entry name" value="FhaB/CdiA-like_TPS"/>
</dbReference>
<dbReference type="Pfam" id="PF05860">
    <property type="entry name" value="TPS"/>
    <property type="match status" value="1"/>
</dbReference>
<feature type="signal peptide" evidence="1">
    <location>
        <begin position="1"/>
        <end position="26"/>
    </location>
</feature>
<dbReference type="OrthoDB" id="501088at2"/>
<dbReference type="AlphaFoldDB" id="A0A1Z4LWR1"/>
<dbReference type="Proteomes" id="UP000218418">
    <property type="component" value="Chromosome"/>
</dbReference>
<dbReference type="InterPro" id="IPR011050">
    <property type="entry name" value="Pectin_lyase_fold/virulence"/>
</dbReference>
<evidence type="ECO:0000256" key="1">
    <source>
        <dbReference type="SAM" id="SignalP"/>
    </source>
</evidence>
<feature type="domain" description="Filamentous haemagglutinin FhaB/tRNA nuclease CdiA-like TPS" evidence="2">
    <location>
        <begin position="35"/>
        <end position="143"/>
    </location>
</feature>
<dbReference type="EMBL" id="AP018227">
    <property type="protein sequence ID" value="BAY85640.1"/>
    <property type="molecule type" value="Genomic_DNA"/>
</dbReference>
<keyword evidence="4" id="KW-1185">Reference proteome</keyword>
<protein>
    <submittedName>
        <fullName evidence="3">Filamentous hemagglutinin outer membrane protein</fullName>
    </submittedName>
</protein>
<dbReference type="Gene3D" id="2.160.20.10">
    <property type="entry name" value="Single-stranded right-handed beta-helix, Pectin lyase-like"/>
    <property type="match status" value="3"/>
</dbReference>
<dbReference type="NCBIfam" id="TIGR01901">
    <property type="entry name" value="adhes_NPXG"/>
    <property type="match status" value="1"/>
</dbReference>
<evidence type="ECO:0000313" key="4">
    <source>
        <dbReference type="Proteomes" id="UP000218418"/>
    </source>
</evidence>
<keyword evidence="1" id="KW-0732">Signal</keyword>
<evidence type="ECO:0000313" key="3">
    <source>
        <dbReference type="EMBL" id="BAY85640.1"/>
    </source>
</evidence>
<dbReference type="SUPFAM" id="SSF51126">
    <property type="entry name" value="Pectin lyase-like"/>
    <property type="match status" value="5"/>
</dbReference>
<proteinExistence type="predicted"/>
<organism evidence="3 4">
    <name type="scientific">Calothrix parasitica NIES-267</name>
    <dbReference type="NCBI Taxonomy" id="1973488"/>
    <lineage>
        <taxon>Bacteria</taxon>
        <taxon>Bacillati</taxon>
        <taxon>Cyanobacteriota</taxon>
        <taxon>Cyanophyceae</taxon>
        <taxon>Nostocales</taxon>
        <taxon>Calotrichaceae</taxon>
        <taxon>Calothrix</taxon>
    </lineage>
</organism>
<name>A0A1Z4LWR1_9CYAN</name>
<dbReference type="InterPro" id="IPR012334">
    <property type="entry name" value="Pectin_lyas_fold"/>
</dbReference>
<accession>A0A1Z4LWR1</accession>
<feature type="chain" id="PRO_5012622333" evidence="1">
    <location>
        <begin position="27"/>
        <end position="1164"/>
    </location>
</feature>
<dbReference type="SMART" id="SM00912">
    <property type="entry name" value="Haemagg_act"/>
    <property type="match status" value="1"/>
</dbReference>
<gene>
    <name evidence="3" type="ORF">NIES267_51410</name>
</gene>
<sequence length="1164" mass="119411">MINLPTLKNIFLIGSLLLINNNSAIAQITPDSTLGAESSRVVPNGDIDKIDGGAFRDKNLFHSFKEFNINNGQKVYFNNPSGIVNILTRVTGKNVSNILGTLGVDGAANLFLINPNGIVFGENAKLDLGGSFLGTTASGLQFGEQGNFSATNPQAPGLLTVNPNALFFNGLQGNAGIINKSQANAGINPDGIETTGLRVPDGKSLLLVGGDIDLDGGRLRAYEGNIELASVASPLNIGLDISGSTFSLSIPRDAERGDISLTNQSAISVFGAGAGNLIINARNLEISNSFIFAGISENSNNPNAEAGNINLNATESILLKDSAVIDNGVYSQGNAGEININTGSLSLTEGSEINAKTLGQGNAGNITVNARQNISLDGSGDTILSDGSSGTIFTRIINSVNPEAVGNAGNIQLNTRTLSATNGAFISSSTLGKGNAGNITINASDTVSFDAVSNVSSKVSSDSIGEGGDIRVKTGTITLTNGSQLSTNVSGSGNAGNIFVEARESITLDDINGNNISGIQSNLLTNAVGKGGDIQIVTGLLSITNGADISAITDGKGDAGNITINARDKVTISGFDTSSGLPSNISTFGSSNSFDNGGDIRIATGELLLKAGGNISTNNFGQGNAGNIFLYVRDSITFDGKVVSDKFPIQSNASTFVENGDAGNIQINTGSLFLTNGGFMSAIGSPEENSNDIANAGNITINARDSIELDGEGSRLVTSLLRGMGKGGDIQITTDSLSVTNGASLQTFTNGQGDAGNININASDTVTFDQQSRAIANVSKNAIGNGGDIEITADFLSVNDDSLLATSTLGKGDAGNITVNDNTFEAVNGGQINTSTFDSGNAGSINLNIKDKITLSGIGQTQRSGLFAATSAESSGKGGSIFIDPRLVIIENGAGVSVGSLGSGNAGDISLQADNLRLNNGFIAAITNSTQGGNINLQLGELLLLRNNSQISTTAGFAQAGGNGGNITINSPFIVAVPQENSDITANAFSGNGGNTDITSQGIFGITPRSQVTPQSDITASSETGIQGTINITNPELDPNQGVIELPEGLVDKSNQIAQICPQGVNAAKRLSEFYITGRGSLPPSPFEPLSGRVNRTSLATLDEDINTREVMVIRSSRKIDSQSKEIVEARGFMKNADGEIYLVAQAPVTSSSSKPAVVCSMYM</sequence>
<evidence type="ECO:0000259" key="2">
    <source>
        <dbReference type="SMART" id="SM00912"/>
    </source>
</evidence>
<reference evidence="3 4" key="1">
    <citation type="submission" date="2017-06" db="EMBL/GenBank/DDBJ databases">
        <title>Genome sequencing of cyanobaciteial culture collection at National Institute for Environmental Studies (NIES).</title>
        <authorList>
            <person name="Hirose Y."/>
            <person name="Shimura Y."/>
            <person name="Fujisawa T."/>
            <person name="Nakamura Y."/>
            <person name="Kawachi M."/>
        </authorList>
    </citation>
    <scope>NUCLEOTIDE SEQUENCE [LARGE SCALE GENOMIC DNA]</scope>
    <source>
        <strain evidence="3 4">NIES-267</strain>
    </source>
</reference>